<protein>
    <submittedName>
        <fullName evidence="1">Uncharacterized protein</fullName>
    </submittedName>
</protein>
<dbReference type="Proteomes" id="UP000033750">
    <property type="component" value="Unassembled WGS sequence"/>
</dbReference>
<evidence type="ECO:0000313" key="2">
    <source>
        <dbReference type="Proteomes" id="UP000033750"/>
    </source>
</evidence>
<sequence>MEFKIFFQILKNRISDGEDVPSFMRYLISSITELSESDWGAPKDPTDRVKESTLRNYSKSNLSKKMAQSIVYRLNKDDFITEIDSKPKDALKLLADDIRPYNPSVSPSNVNEVVADIFIDIIRTSAGLTSQDKLEAQKQLASSTGYKNKYGKYLLKECDNHCAMPGCGKILYVSNKQDINDVYEVILIDKTKDNNIKNLIALCPQCFATYQMDNSSKTKNLLKRIKNPCPFIWKIC</sequence>
<dbReference type="AlphaFoldDB" id="A0A0F5H146"/>
<proteinExistence type="predicted"/>
<dbReference type="PATRIC" id="fig|1264554.4.peg.297"/>
<comment type="caution">
    <text evidence="1">The sequence shown here is derived from an EMBL/GenBank/DDBJ whole genome shotgun (WGS) entry which is preliminary data.</text>
</comment>
<gene>
    <name evidence="1" type="ORF">MMELEA_03430</name>
</gene>
<dbReference type="RefSeq" id="WP_197722031.1">
    <property type="nucleotide sequence ID" value="NZ_JZXN01000011.1"/>
</dbReference>
<evidence type="ECO:0000313" key="1">
    <source>
        <dbReference type="EMBL" id="KKB27026.1"/>
    </source>
</evidence>
<name>A0A0F5H146_9BACT</name>
<organism evidence="1 2">
    <name type="scientific">Mycoplasmopsis meleagridis ATCC 25294</name>
    <dbReference type="NCBI Taxonomy" id="1264554"/>
    <lineage>
        <taxon>Bacteria</taxon>
        <taxon>Bacillati</taxon>
        <taxon>Mycoplasmatota</taxon>
        <taxon>Mycoplasmoidales</taxon>
        <taxon>Metamycoplasmataceae</taxon>
        <taxon>Mycoplasmopsis</taxon>
    </lineage>
</organism>
<dbReference type="EMBL" id="JZXN01000011">
    <property type="protein sequence ID" value="KKB27026.1"/>
    <property type="molecule type" value="Genomic_DNA"/>
</dbReference>
<keyword evidence="2" id="KW-1185">Reference proteome</keyword>
<accession>A0A0F5H146</accession>
<reference evidence="1 2" key="1">
    <citation type="submission" date="2015-03" db="EMBL/GenBank/DDBJ databases">
        <title>Genome sequence of Mycoplasma meleagridis strain ATCC 25294.</title>
        <authorList>
            <person name="Yacoub E."/>
            <person name="Blanchard A."/>
            <person name="Sirand-Pugnet P."/>
            <person name="Mardassi B.B.A."/>
        </authorList>
    </citation>
    <scope>NUCLEOTIDE SEQUENCE [LARGE SCALE GENOMIC DNA]</scope>
    <source>
        <strain evidence="1 2">ATCC 25294</strain>
    </source>
</reference>